<gene>
    <name evidence="2" type="ORF">GCM10011346_45860</name>
</gene>
<feature type="transmembrane region" description="Helical" evidence="1">
    <location>
        <begin position="20"/>
        <end position="36"/>
    </location>
</feature>
<feature type="transmembrane region" description="Helical" evidence="1">
    <location>
        <begin position="222"/>
        <end position="245"/>
    </location>
</feature>
<keyword evidence="1" id="KW-1133">Transmembrane helix</keyword>
<evidence type="ECO:0000313" key="2">
    <source>
        <dbReference type="EMBL" id="GGP15958.1"/>
    </source>
</evidence>
<dbReference type="Proteomes" id="UP000641206">
    <property type="component" value="Unassembled WGS sequence"/>
</dbReference>
<keyword evidence="1" id="KW-0812">Transmembrane</keyword>
<keyword evidence="1" id="KW-0472">Membrane</keyword>
<protein>
    <recommendedName>
        <fullName evidence="4">ABC transporter permease</fullName>
    </recommendedName>
</protein>
<accession>A0ABQ2P1T7</accession>
<feature type="transmembrane region" description="Helical" evidence="1">
    <location>
        <begin position="100"/>
        <end position="128"/>
    </location>
</feature>
<proteinExistence type="predicted"/>
<dbReference type="Pfam" id="PF12730">
    <property type="entry name" value="ABC2_membrane_4"/>
    <property type="match status" value="1"/>
</dbReference>
<evidence type="ECO:0000313" key="3">
    <source>
        <dbReference type="Proteomes" id="UP000641206"/>
    </source>
</evidence>
<dbReference type="EMBL" id="BMLW01000017">
    <property type="protein sequence ID" value="GGP15958.1"/>
    <property type="molecule type" value="Genomic_DNA"/>
</dbReference>
<feature type="transmembrane region" description="Helical" evidence="1">
    <location>
        <begin position="175"/>
        <end position="193"/>
    </location>
</feature>
<reference evidence="3" key="1">
    <citation type="journal article" date="2019" name="Int. J. Syst. Evol. Microbiol.">
        <title>The Global Catalogue of Microorganisms (GCM) 10K type strain sequencing project: providing services to taxonomists for standard genome sequencing and annotation.</title>
        <authorList>
            <consortium name="The Broad Institute Genomics Platform"/>
            <consortium name="The Broad Institute Genome Sequencing Center for Infectious Disease"/>
            <person name="Wu L."/>
            <person name="Ma J."/>
        </authorList>
    </citation>
    <scope>NUCLEOTIDE SEQUENCE [LARGE SCALE GENOMIC DNA]</scope>
    <source>
        <strain evidence="3">CGMCC 1.7693</strain>
    </source>
</reference>
<keyword evidence="3" id="KW-1185">Reference proteome</keyword>
<evidence type="ECO:0000256" key="1">
    <source>
        <dbReference type="SAM" id="Phobius"/>
    </source>
</evidence>
<feature type="transmembrane region" description="Helical" evidence="1">
    <location>
        <begin position="140"/>
        <end position="168"/>
    </location>
</feature>
<dbReference type="RefSeq" id="WP_188737533.1">
    <property type="nucleotide sequence ID" value="NZ_BMLW01000017.1"/>
</dbReference>
<feature type="transmembrane region" description="Helical" evidence="1">
    <location>
        <begin position="56"/>
        <end position="79"/>
    </location>
</feature>
<sequence length="250" mass="28018">MNFFDAIRVERKKIHRSKIVLILVLAAIVLWVPSMFNMEMNLDMQAGDPPPENNFFVQGFLLFAWFLFPAGMVVATVMIRQLEQGNNGISKMLSLPVHPAMLSLAKFIILVFLAALFILITIGVYYIAAAVGTVIHHYNFMLAPLFVFKVAAFFFLAAIPMLSVFWMLSVCIQTPIFAAGLGLASVVPSVLMINTKLWFIYPMCYPFYVITAKYISTAQVNLFPWIPVAVGITIVCLAISCIFFGKAERR</sequence>
<evidence type="ECO:0008006" key="4">
    <source>
        <dbReference type="Google" id="ProtNLM"/>
    </source>
</evidence>
<comment type="caution">
    <text evidence="2">The sequence shown here is derived from an EMBL/GenBank/DDBJ whole genome shotgun (WGS) entry which is preliminary data.</text>
</comment>
<dbReference type="CDD" id="cd21809">
    <property type="entry name" value="ABC-2_lan_permease-like"/>
    <property type="match status" value="1"/>
</dbReference>
<organism evidence="2 3">
    <name type="scientific">Oceanobacillus neutriphilus</name>
    <dbReference type="NCBI Taxonomy" id="531815"/>
    <lineage>
        <taxon>Bacteria</taxon>
        <taxon>Bacillati</taxon>
        <taxon>Bacillota</taxon>
        <taxon>Bacilli</taxon>
        <taxon>Bacillales</taxon>
        <taxon>Bacillaceae</taxon>
        <taxon>Oceanobacillus</taxon>
    </lineage>
</organism>
<name>A0ABQ2P1T7_9BACI</name>